<keyword evidence="3 6" id="KW-0812">Transmembrane</keyword>
<dbReference type="Pfam" id="PF00753">
    <property type="entry name" value="Lactamase_B"/>
    <property type="match status" value="1"/>
</dbReference>
<dbReference type="InterPro" id="IPR004477">
    <property type="entry name" value="ComEC_N"/>
</dbReference>
<dbReference type="InterPro" id="IPR035681">
    <property type="entry name" value="ComA-like_MBL"/>
</dbReference>
<dbReference type="InterPro" id="IPR001279">
    <property type="entry name" value="Metallo-B-lactamas"/>
</dbReference>
<feature type="transmembrane region" description="Helical" evidence="6">
    <location>
        <begin position="211"/>
        <end position="227"/>
    </location>
</feature>
<evidence type="ECO:0000313" key="9">
    <source>
        <dbReference type="EMBL" id="CAB4558245.1"/>
    </source>
</evidence>
<feature type="transmembrane region" description="Helical" evidence="6">
    <location>
        <begin position="307"/>
        <end position="327"/>
    </location>
</feature>
<feature type="transmembrane region" description="Helical" evidence="6">
    <location>
        <begin position="233"/>
        <end position="249"/>
    </location>
</feature>
<evidence type="ECO:0000256" key="4">
    <source>
        <dbReference type="ARBA" id="ARBA00022989"/>
    </source>
</evidence>
<feature type="transmembrane region" description="Helical" evidence="6">
    <location>
        <begin position="372"/>
        <end position="391"/>
    </location>
</feature>
<feature type="domain" description="ComEC/Rec2-related protein" evidence="8">
    <location>
        <begin position="159"/>
        <end position="422"/>
    </location>
</feature>
<dbReference type="NCBIfam" id="TIGR00360">
    <property type="entry name" value="ComEC_N-term"/>
    <property type="match status" value="1"/>
</dbReference>
<protein>
    <submittedName>
        <fullName evidence="9">Unannotated protein</fullName>
    </submittedName>
</protein>
<keyword evidence="5 6" id="KW-0472">Membrane</keyword>
<accession>A0A6J6D4G4</accession>
<dbReference type="SUPFAM" id="SSF56281">
    <property type="entry name" value="Metallo-hydrolase/oxidoreductase"/>
    <property type="match status" value="1"/>
</dbReference>
<evidence type="ECO:0000256" key="6">
    <source>
        <dbReference type="SAM" id="Phobius"/>
    </source>
</evidence>
<feature type="transmembrane region" description="Helical" evidence="6">
    <location>
        <begin position="180"/>
        <end position="202"/>
    </location>
</feature>
<keyword evidence="4 6" id="KW-1133">Transmembrane helix</keyword>
<gene>
    <name evidence="9" type="ORF">UFOPK1618_00351</name>
</gene>
<evidence type="ECO:0000256" key="3">
    <source>
        <dbReference type="ARBA" id="ARBA00022692"/>
    </source>
</evidence>
<feature type="domain" description="Metallo-beta-lactamase" evidence="7">
    <location>
        <begin position="469"/>
        <end position="549"/>
    </location>
</feature>
<dbReference type="PANTHER" id="PTHR30619">
    <property type="entry name" value="DNA INTERNALIZATION/COMPETENCE PROTEIN COMEC/REC2"/>
    <property type="match status" value="1"/>
</dbReference>
<comment type="subcellular location">
    <subcellularLocation>
        <location evidence="1">Cell membrane</location>
        <topology evidence="1">Multi-pass membrane protein</topology>
    </subcellularLocation>
</comment>
<dbReference type="CDD" id="cd07731">
    <property type="entry name" value="ComA-like_MBL-fold"/>
    <property type="match status" value="1"/>
</dbReference>
<feature type="transmembrane region" description="Helical" evidence="6">
    <location>
        <begin position="279"/>
        <end position="295"/>
    </location>
</feature>
<evidence type="ECO:0000259" key="7">
    <source>
        <dbReference type="Pfam" id="PF00753"/>
    </source>
</evidence>
<keyword evidence="2" id="KW-1003">Cell membrane</keyword>
<dbReference type="InterPro" id="IPR036866">
    <property type="entry name" value="RibonucZ/Hydroxyglut_hydro"/>
</dbReference>
<proteinExistence type="predicted"/>
<dbReference type="Pfam" id="PF03772">
    <property type="entry name" value="Competence"/>
    <property type="match status" value="1"/>
</dbReference>
<evidence type="ECO:0000256" key="1">
    <source>
        <dbReference type="ARBA" id="ARBA00004651"/>
    </source>
</evidence>
<dbReference type="Gene3D" id="3.60.15.10">
    <property type="entry name" value="Ribonuclease Z/Hydroxyacylglutathione hydrolase-like"/>
    <property type="match status" value="1"/>
</dbReference>
<feature type="transmembrane region" description="Helical" evidence="6">
    <location>
        <begin position="403"/>
        <end position="421"/>
    </location>
</feature>
<evidence type="ECO:0000256" key="2">
    <source>
        <dbReference type="ARBA" id="ARBA00022475"/>
    </source>
</evidence>
<feature type="transmembrane region" description="Helical" evidence="6">
    <location>
        <begin position="347"/>
        <end position="365"/>
    </location>
</feature>
<feature type="transmembrane region" description="Helical" evidence="6">
    <location>
        <begin position="433"/>
        <end position="452"/>
    </location>
</feature>
<organism evidence="9">
    <name type="scientific">freshwater metagenome</name>
    <dbReference type="NCBI Taxonomy" id="449393"/>
    <lineage>
        <taxon>unclassified sequences</taxon>
        <taxon>metagenomes</taxon>
        <taxon>ecological metagenomes</taxon>
    </lineage>
</organism>
<dbReference type="EMBL" id="CAEZTF010000047">
    <property type="protein sequence ID" value="CAB4558245.1"/>
    <property type="molecule type" value="Genomic_DNA"/>
</dbReference>
<sequence length="718" mass="75999">MLASSLILGLSSFAIQYSAARPLALDAAKSEFAVVPVKFVALELPRTFAKTQGSSVAIKIIEASMSEFPIDSQSLSARGLLRGGEELKGLLPNATYSCEMELRSAPREERSGFFGNCKSDVSRIAEPPQASQLVQNMRTAFMQNLVGVSEDAAGLVAGLAIGDTTQISSNLQQNMKSVSLTHLTAVSGANCAIVLAMFYLLVRKLGGGRKIRLVVGLMALVGYVLLVGAQPSVLRAAVMAGAVLIGISLGRKSGALNALALSIIFLLIADPWLAVDFGFALSVAATLGLLVFTQPMKNALAKYLPDWLAIGLAVTIAAQLMCLPILLQLQSGLATYSIPANLLAESLVPPITVLGIAACLVAWVIPWAALPLGYVASVFSWFICLIANYFAELPNTTLSWPTGIVGALIAACMILAAFIWLKAEPTNLRNFGLGIIALIAASSVGSIGFTLIKSANWPLKDWSIVACDVDQGDGFVIRSAGKIAVIDVGRDDKYIDGCLRKLNIEVIDLLVLTHFDMDHIGGLRGAIEGRQVKLAMVSPFKDERWGASGTNQYLADSQIPIVMAEKNMAGLLGEVTWRVLSPLRAASGAEDSNDASIAILWQAANFNFLSMADTGERAQMRMAADLGWINQVADDSAPLILKVAHHGSADQFGELIEALDPEVSIISAGKQNSYGHPTDRTLKLLESTGSSIVRTDRLGSIALAHVGGALVMANSPRG</sequence>
<dbReference type="PANTHER" id="PTHR30619:SF1">
    <property type="entry name" value="RECOMBINATION PROTEIN 2"/>
    <property type="match status" value="1"/>
</dbReference>
<dbReference type="GO" id="GO:0005886">
    <property type="term" value="C:plasma membrane"/>
    <property type="evidence" value="ECO:0007669"/>
    <property type="project" value="UniProtKB-SubCell"/>
</dbReference>
<evidence type="ECO:0000256" key="5">
    <source>
        <dbReference type="ARBA" id="ARBA00023136"/>
    </source>
</evidence>
<name>A0A6J6D4G4_9ZZZZ</name>
<dbReference type="AlphaFoldDB" id="A0A6J6D4G4"/>
<dbReference type="InterPro" id="IPR052159">
    <property type="entry name" value="Competence_DNA_uptake"/>
</dbReference>
<reference evidence="9" key="1">
    <citation type="submission" date="2020-05" db="EMBL/GenBank/DDBJ databases">
        <authorList>
            <person name="Chiriac C."/>
            <person name="Salcher M."/>
            <person name="Ghai R."/>
            <person name="Kavagutti S V."/>
        </authorList>
    </citation>
    <scope>NUCLEOTIDE SEQUENCE</scope>
</reference>
<evidence type="ECO:0000259" key="8">
    <source>
        <dbReference type="Pfam" id="PF03772"/>
    </source>
</evidence>